<dbReference type="GO" id="GO:0007186">
    <property type="term" value="P:G protein-coupled receptor signaling pathway"/>
    <property type="evidence" value="ECO:0007669"/>
    <property type="project" value="InterPro"/>
</dbReference>
<dbReference type="InterPro" id="IPR037132">
    <property type="entry name" value="N_Gln_amidohydro_ab_roll_sf"/>
</dbReference>
<dbReference type="EC" id="3.5.1.122" evidence="3 8"/>
<dbReference type="InterPro" id="IPR036284">
    <property type="entry name" value="GGL_sf"/>
</dbReference>
<gene>
    <name evidence="10" type="ORF">G6F51_009583</name>
</gene>
<organism evidence="10 11">
    <name type="scientific">Rhizopus oryzae</name>
    <name type="common">Mucormycosis agent</name>
    <name type="synonym">Rhizopus arrhizus var. delemar</name>
    <dbReference type="NCBI Taxonomy" id="64495"/>
    <lineage>
        <taxon>Eukaryota</taxon>
        <taxon>Fungi</taxon>
        <taxon>Fungi incertae sedis</taxon>
        <taxon>Mucoromycota</taxon>
        <taxon>Mucoromycotina</taxon>
        <taxon>Mucoromycetes</taxon>
        <taxon>Mucorales</taxon>
        <taxon>Mucorineae</taxon>
        <taxon>Rhizopodaceae</taxon>
        <taxon>Rhizopus</taxon>
    </lineage>
</organism>
<dbReference type="Pfam" id="PF00631">
    <property type="entry name" value="G-gamma"/>
    <property type="match status" value="1"/>
</dbReference>
<dbReference type="SMART" id="SM01224">
    <property type="entry name" value="G_gamma"/>
    <property type="match status" value="1"/>
</dbReference>
<dbReference type="InterPro" id="IPR039733">
    <property type="entry name" value="NTAQ1"/>
</dbReference>
<dbReference type="Gene3D" id="3.10.620.10">
    <property type="entry name" value="Protein N-terminal glutamine amidohydrolase, alpha beta roll"/>
    <property type="match status" value="1"/>
</dbReference>
<feature type="domain" description="G protein gamma" evidence="9">
    <location>
        <begin position="161"/>
        <end position="231"/>
    </location>
</feature>
<keyword evidence="5 8" id="KW-0378">Hydrolase</keyword>
<dbReference type="GO" id="GO:0005634">
    <property type="term" value="C:nucleus"/>
    <property type="evidence" value="ECO:0007669"/>
    <property type="project" value="TreeGrafter"/>
</dbReference>
<dbReference type="GO" id="GO:0008418">
    <property type="term" value="F:protein-N-terminal asparagine amidohydrolase activity"/>
    <property type="evidence" value="ECO:0007669"/>
    <property type="project" value="UniProtKB-UniRule"/>
</dbReference>
<dbReference type="AlphaFoldDB" id="A0A9P6Y4D1"/>
<dbReference type="EMBL" id="JAANIT010001787">
    <property type="protein sequence ID" value="KAG1538736.1"/>
    <property type="molecule type" value="Genomic_DNA"/>
</dbReference>
<evidence type="ECO:0000256" key="2">
    <source>
        <dbReference type="ARBA" id="ARBA00011245"/>
    </source>
</evidence>
<dbReference type="PANTHER" id="PTHR13035:SF0">
    <property type="entry name" value="PROTEIN N-TERMINAL GLUTAMINE AMIDOHYDROLASE"/>
    <property type="match status" value="1"/>
</dbReference>
<sequence>MDQLTVVFISNDERKVPIWTQKACVDDNPVVWDYHVILLFSNDSNLVVYDFDTILPFPCIAEEYVRKAFKPQLVLRKEYERYFRLIPAKNYLQGFASDRSHMKGPDGQYLSNPPNYDPIISKDQVTMNLDEYISMKDNSSIDKFGKVFNKMQQAPRNQKISEAKLNKLLEQNTLLKQQLDVPRIPVSEASASLIEFCNQNVDPLIPSVWGHALNEEDAFSTAKSNRRCIIM</sequence>
<comment type="subunit">
    <text evidence="2 8">Monomer.</text>
</comment>
<dbReference type="GO" id="GO:0005829">
    <property type="term" value="C:cytosol"/>
    <property type="evidence" value="ECO:0007669"/>
    <property type="project" value="TreeGrafter"/>
</dbReference>
<evidence type="ECO:0000259" key="9">
    <source>
        <dbReference type="PROSITE" id="PS50058"/>
    </source>
</evidence>
<dbReference type="InterPro" id="IPR023128">
    <property type="entry name" value="Prot_N_Gln_amidohydro_ab_roll"/>
</dbReference>
<name>A0A9P6Y4D1_RHIOR</name>
<proteinExistence type="inferred from homology"/>
<dbReference type="Gene3D" id="4.10.260.10">
    <property type="entry name" value="Transducin (heterotrimeric G protein), gamma chain"/>
    <property type="match status" value="1"/>
</dbReference>
<reference evidence="10" key="1">
    <citation type="journal article" date="2020" name="Microb. Genom.">
        <title>Genetic diversity of clinical and environmental Mucorales isolates obtained from an investigation of mucormycosis cases among solid organ transplant recipients.</title>
        <authorList>
            <person name="Nguyen M.H."/>
            <person name="Kaul D."/>
            <person name="Muto C."/>
            <person name="Cheng S.J."/>
            <person name="Richter R.A."/>
            <person name="Bruno V.M."/>
            <person name="Liu G."/>
            <person name="Beyhan S."/>
            <person name="Sundermann A.J."/>
            <person name="Mounaud S."/>
            <person name="Pasculle A.W."/>
            <person name="Nierman W.C."/>
            <person name="Driscoll E."/>
            <person name="Cumbie R."/>
            <person name="Clancy C.J."/>
            <person name="Dupont C.L."/>
        </authorList>
    </citation>
    <scope>NUCLEOTIDE SEQUENCE</scope>
    <source>
        <strain evidence="10">GL16</strain>
    </source>
</reference>
<evidence type="ECO:0000313" key="11">
    <source>
        <dbReference type="Proteomes" id="UP000717996"/>
    </source>
</evidence>
<evidence type="ECO:0000256" key="3">
    <source>
        <dbReference type="ARBA" id="ARBA00012718"/>
    </source>
</evidence>
<evidence type="ECO:0000256" key="4">
    <source>
        <dbReference type="ARBA" id="ARBA00021247"/>
    </source>
</evidence>
<dbReference type="InterPro" id="IPR015898">
    <property type="entry name" value="G-protein_gamma-like_dom"/>
</dbReference>
<comment type="caution">
    <text evidence="10">The sequence shown here is derived from an EMBL/GenBank/DDBJ whole genome shotgun (WGS) entry which is preliminary data.</text>
</comment>
<dbReference type="Pfam" id="PF09764">
    <property type="entry name" value="Nt_Gln_amidase"/>
    <property type="match status" value="1"/>
</dbReference>
<evidence type="ECO:0000256" key="1">
    <source>
        <dbReference type="ARBA" id="ARBA00008985"/>
    </source>
</evidence>
<evidence type="ECO:0000256" key="7">
    <source>
        <dbReference type="ARBA" id="ARBA00048768"/>
    </source>
</evidence>
<accession>A0A9P6Y4D1</accession>
<dbReference type="OrthoDB" id="19232at2759"/>
<comment type="function">
    <text evidence="8">Mediates the side-chain deamidation of N-terminal glutamine residues to glutamate, an important step in N-end rule pathway of protein degradation. Conversion of the resulting N-terminal glutamine to glutamate renders the protein susceptible to arginylation, polyubiquitination and degradation as specified by the N-end rule. Does not act on substrates with internal or C-terminal glutamine and does not act on non-glutamine residues in any position.</text>
</comment>
<evidence type="ECO:0000256" key="6">
    <source>
        <dbReference type="ARBA" id="ARBA00029677"/>
    </source>
</evidence>
<evidence type="ECO:0000256" key="8">
    <source>
        <dbReference type="RuleBase" id="RU367082"/>
    </source>
</evidence>
<dbReference type="PANTHER" id="PTHR13035">
    <property type="entry name" value="PROTEIN N-TERMINAL GLUTAMINE AMIDOHYDROLASE"/>
    <property type="match status" value="1"/>
</dbReference>
<comment type="similarity">
    <text evidence="1 8">Belongs to the NTAQ1 family.</text>
</comment>
<evidence type="ECO:0000313" key="10">
    <source>
        <dbReference type="EMBL" id="KAG1538736.1"/>
    </source>
</evidence>
<dbReference type="GO" id="GO:0070773">
    <property type="term" value="F:protein-N-terminal glutamine amidohydrolase activity"/>
    <property type="evidence" value="ECO:0007669"/>
    <property type="project" value="UniProtKB-UniRule"/>
</dbReference>
<evidence type="ECO:0000256" key="5">
    <source>
        <dbReference type="ARBA" id="ARBA00022801"/>
    </source>
</evidence>
<comment type="catalytic activity">
    <reaction evidence="7 8">
        <text>N-terminal L-glutaminyl-[protein] + H2O = N-terminal L-glutamyl-[protein] + NH4(+)</text>
        <dbReference type="Rhea" id="RHEA:50680"/>
        <dbReference type="Rhea" id="RHEA-COMP:12668"/>
        <dbReference type="Rhea" id="RHEA-COMP:12777"/>
        <dbReference type="ChEBI" id="CHEBI:15377"/>
        <dbReference type="ChEBI" id="CHEBI:28938"/>
        <dbReference type="ChEBI" id="CHEBI:64721"/>
        <dbReference type="ChEBI" id="CHEBI:64722"/>
        <dbReference type="EC" id="3.5.1.122"/>
    </reaction>
</comment>
<dbReference type="PROSITE" id="PS50058">
    <property type="entry name" value="G_PROTEIN_GAMMA"/>
    <property type="match status" value="1"/>
</dbReference>
<dbReference type="SUPFAM" id="SSF48670">
    <property type="entry name" value="Transducin (heterotrimeric G protein), gamma chain"/>
    <property type="match status" value="1"/>
</dbReference>
<protein>
    <recommendedName>
        <fullName evidence="4 8">Protein N-terminal glutamine amidohydrolase</fullName>
        <ecNumber evidence="3 8">3.5.1.122</ecNumber>
    </recommendedName>
    <alternativeName>
        <fullName evidence="6 8">Protein NH2-terminal glutamine deamidase</fullName>
    </alternativeName>
</protein>
<dbReference type="Proteomes" id="UP000717996">
    <property type="component" value="Unassembled WGS sequence"/>
</dbReference>